<dbReference type="OrthoDB" id="205623at2759"/>
<dbReference type="HOGENOM" id="CLU_027239_1_2_1"/>
<reference evidence="6" key="1">
    <citation type="journal article" date="2002" name="Science">
        <title>The draft genome of Ciona intestinalis: insights into chordate and vertebrate origins.</title>
        <authorList>
            <person name="Dehal P."/>
            <person name="Satou Y."/>
            <person name="Campbell R.K."/>
            <person name="Chapman J."/>
            <person name="Degnan B."/>
            <person name="De Tomaso A."/>
            <person name="Davidson B."/>
            <person name="Di Gregorio A."/>
            <person name="Gelpke M."/>
            <person name="Goodstein D.M."/>
            <person name="Harafuji N."/>
            <person name="Hastings K.E."/>
            <person name="Ho I."/>
            <person name="Hotta K."/>
            <person name="Huang W."/>
            <person name="Kawashima T."/>
            <person name="Lemaire P."/>
            <person name="Martinez D."/>
            <person name="Meinertzhagen I.A."/>
            <person name="Necula S."/>
            <person name="Nonaka M."/>
            <person name="Putnam N."/>
            <person name="Rash S."/>
            <person name="Saiga H."/>
            <person name="Satake M."/>
            <person name="Terry A."/>
            <person name="Yamada L."/>
            <person name="Wang H.G."/>
            <person name="Awazu S."/>
            <person name="Azumi K."/>
            <person name="Boore J."/>
            <person name="Branno M."/>
            <person name="Chin-Bow S."/>
            <person name="DeSantis R."/>
            <person name="Doyle S."/>
            <person name="Francino P."/>
            <person name="Keys D.N."/>
            <person name="Haga S."/>
            <person name="Hayashi H."/>
            <person name="Hino K."/>
            <person name="Imai K.S."/>
            <person name="Inaba K."/>
            <person name="Kano S."/>
            <person name="Kobayashi K."/>
            <person name="Kobayashi M."/>
            <person name="Lee B.I."/>
            <person name="Makabe K.W."/>
            <person name="Manohar C."/>
            <person name="Matassi G."/>
            <person name="Medina M."/>
            <person name="Mochizuki Y."/>
            <person name="Mount S."/>
            <person name="Morishita T."/>
            <person name="Miura S."/>
            <person name="Nakayama A."/>
            <person name="Nishizaka S."/>
            <person name="Nomoto H."/>
            <person name="Ohta F."/>
            <person name="Oishi K."/>
            <person name="Rigoutsos I."/>
            <person name="Sano M."/>
            <person name="Sasaki A."/>
            <person name="Sasakura Y."/>
            <person name="Shoguchi E."/>
            <person name="Shin-i T."/>
            <person name="Spagnuolo A."/>
            <person name="Stainier D."/>
            <person name="Suzuki M.M."/>
            <person name="Tassy O."/>
            <person name="Takatori N."/>
            <person name="Tokuoka M."/>
            <person name="Yagi K."/>
            <person name="Yoshizaki F."/>
            <person name="Wada S."/>
            <person name="Zhang C."/>
            <person name="Hyatt P.D."/>
            <person name="Larimer F."/>
            <person name="Detter C."/>
            <person name="Doggett N."/>
            <person name="Glavina T."/>
            <person name="Hawkins T."/>
            <person name="Richardson P."/>
            <person name="Lucas S."/>
            <person name="Kohara Y."/>
            <person name="Levine M."/>
            <person name="Satoh N."/>
            <person name="Rokhsar D.S."/>
        </authorList>
    </citation>
    <scope>NUCLEOTIDE SEQUENCE [LARGE SCALE GENOMIC DNA]</scope>
</reference>
<reference evidence="5" key="2">
    <citation type="journal article" date="2008" name="Genome Biol.">
        <title>Improved genome assembly and evidence-based global gene model set for the chordate Ciona intestinalis: new insight into intron and operon populations.</title>
        <authorList>
            <person name="Satou Y."/>
            <person name="Mineta K."/>
            <person name="Ogasawara M."/>
            <person name="Sasakura Y."/>
            <person name="Shoguchi E."/>
            <person name="Ueno K."/>
            <person name="Yamada L."/>
            <person name="Matsumoto J."/>
            <person name="Wasserscheid J."/>
            <person name="Dewar K."/>
            <person name="Wiley G.B."/>
            <person name="Macmil S.L."/>
            <person name="Roe B.A."/>
            <person name="Zeller R.W."/>
            <person name="Hastings K.E."/>
            <person name="Lemaire P."/>
            <person name="Lindquist E."/>
            <person name="Endo T."/>
            <person name="Hotta K."/>
            <person name="Inaba K."/>
        </authorList>
    </citation>
    <scope>NUCLEOTIDE SEQUENCE [LARGE SCALE GENOMIC DNA]</scope>
    <source>
        <strain evidence="5">wild type</strain>
    </source>
</reference>
<evidence type="ECO:0000256" key="3">
    <source>
        <dbReference type="RuleBase" id="RU361155"/>
    </source>
</evidence>
<dbReference type="GeneTree" id="ENSGT00940000163815"/>
<dbReference type="GO" id="GO:0008146">
    <property type="term" value="F:sulfotransferase activity"/>
    <property type="evidence" value="ECO:0000318"/>
    <property type="project" value="GO_Central"/>
</dbReference>
<evidence type="ECO:0000256" key="2">
    <source>
        <dbReference type="ARBA" id="ARBA00022679"/>
    </source>
</evidence>
<dbReference type="KEGG" id="cin:100179303"/>
<feature type="domain" description="Sulfotransferase" evidence="4">
    <location>
        <begin position="66"/>
        <end position="322"/>
    </location>
</feature>
<dbReference type="PANTHER" id="PTHR11783">
    <property type="entry name" value="SULFOTRANSFERASE SULT"/>
    <property type="match status" value="1"/>
</dbReference>
<gene>
    <name evidence="5" type="primary">LOC100179303</name>
</gene>
<comment type="similarity">
    <text evidence="1 3">Belongs to the sulfotransferase 1 family.</text>
</comment>
<proteinExistence type="inferred from homology"/>
<dbReference type="InParanoid" id="F6QP54"/>
<dbReference type="SUPFAM" id="SSF52540">
    <property type="entry name" value="P-loop containing nucleoside triphosphate hydrolases"/>
    <property type="match status" value="1"/>
</dbReference>
<organism evidence="5 6">
    <name type="scientific">Ciona intestinalis</name>
    <name type="common">Transparent sea squirt</name>
    <name type="synonym">Ascidia intestinalis</name>
    <dbReference type="NCBI Taxonomy" id="7719"/>
    <lineage>
        <taxon>Eukaryota</taxon>
        <taxon>Metazoa</taxon>
        <taxon>Chordata</taxon>
        <taxon>Tunicata</taxon>
        <taxon>Ascidiacea</taxon>
        <taxon>Phlebobranchia</taxon>
        <taxon>Cionidae</taxon>
        <taxon>Ciona</taxon>
    </lineage>
</organism>
<dbReference type="EMBL" id="EAAA01002842">
    <property type="status" value="NOT_ANNOTATED_CDS"/>
    <property type="molecule type" value="Genomic_DNA"/>
</dbReference>
<accession>A0A1W2WD54</accession>
<dbReference type="InterPro" id="IPR000863">
    <property type="entry name" value="Sulfotransferase_dom"/>
</dbReference>
<dbReference type="EC" id="2.8.2.-" evidence="3"/>
<evidence type="ECO:0000259" key="4">
    <source>
        <dbReference type="Pfam" id="PF00685"/>
    </source>
</evidence>
<evidence type="ECO:0000313" key="5">
    <source>
        <dbReference type="Ensembl" id="ENSCINP00000013593.3"/>
    </source>
</evidence>
<evidence type="ECO:0000313" key="6">
    <source>
        <dbReference type="Proteomes" id="UP000008144"/>
    </source>
</evidence>
<dbReference type="InterPro" id="IPR027417">
    <property type="entry name" value="P-loop_NTPase"/>
</dbReference>
<dbReference type="Pfam" id="PF00685">
    <property type="entry name" value="Sulfotransfer_1"/>
    <property type="match status" value="1"/>
</dbReference>
<dbReference type="Proteomes" id="UP000008144">
    <property type="component" value="Chromosome 9"/>
</dbReference>
<reference evidence="5" key="3">
    <citation type="submission" date="2025-08" db="UniProtKB">
        <authorList>
            <consortium name="Ensembl"/>
        </authorList>
    </citation>
    <scope>IDENTIFICATION</scope>
</reference>
<keyword evidence="6" id="KW-1185">Reference proteome</keyword>
<dbReference type="GO" id="GO:0005737">
    <property type="term" value="C:cytoplasm"/>
    <property type="evidence" value="ECO:0000318"/>
    <property type="project" value="GO_Central"/>
</dbReference>
<sequence>MEDFSSQLPEDLRETWKQFTSFDPSQWTKPNAKATIAEFKDHRLQPTFPAEGIEYAYDNWTPNSGDVIVASFPRTGTNWTTEIVRQILYGRDEETLKKLASVPVPLMFYEAGGPSKFKLLEHLPFPRRFMATHLPSTLINVENIKKANAKVICVIRNPKDQAVSWFHFVSKLPYMQLEPVKEIIDCEWPKFLENYTSGKIPLGMRSGEWYLEHLKGWYEQKDDKNVMFVCFEDMKKDLPKEVQRLATYLGVELSEEEVMSICEKCGFKGMKKATDDAGSKMEKIRSDLGVLRRGEVGGWKDMFTVSQSEFIDAQVAEKLAGTDIQFTYTI</sequence>
<dbReference type="GO" id="GO:0051923">
    <property type="term" value="P:sulfation"/>
    <property type="evidence" value="ECO:0000318"/>
    <property type="project" value="GO_Central"/>
</dbReference>
<name>F6QP54_CIOIN</name>
<reference evidence="5" key="4">
    <citation type="submission" date="2025-09" db="UniProtKB">
        <authorList>
            <consortium name="Ensembl"/>
        </authorList>
    </citation>
    <scope>IDENTIFICATION</scope>
</reference>
<accession>F6QP54</accession>
<dbReference type="AlphaFoldDB" id="F6QP54"/>
<keyword evidence="2 3" id="KW-0808">Transferase</keyword>
<dbReference type="RefSeq" id="XP_002125281.1">
    <property type="nucleotide sequence ID" value="XM_002125245.3"/>
</dbReference>
<protein>
    <recommendedName>
        <fullName evidence="3">Sulfotransferase</fullName>
        <ecNumber evidence="3">2.8.2.-</ecNumber>
    </recommendedName>
</protein>
<dbReference type="Gene3D" id="3.40.50.300">
    <property type="entry name" value="P-loop containing nucleotide triphosphate hydrolases"/>
    <property type="match status" value="1"/>
</dbReference>
<dbReference type="Ensembl" id="ENSCINT00000013593.3">
    <property type="protein sequence ID" value="ENSCINP00000013593.3"/>
    <property type="gene ID" value="ENSCING00000006621.3"/>
</dbReference>
<dbReference type="GeneID" id="100179303"/>
<evidence type="ECO:0000256" key="1">
    <source>
        <dbReference type="ARBA" id="ARBA00005771"/>
    </source>
</evidence>